<dbReference type="Gene3D" id="2.60.120.620">
    <property type="entry name" value="q2cbj1_9rhob like domain"/>
    <property type="match status" value="1"/>
</dbReference>
<dbReference type="InterPro" id="IPR023550">
    <property type="entry name" value="PKHD_hydroxylase"/>
</dbReference>
<sequence>MLVHIPQLIDQQQLDVIIPAITNASFVDGKLSAGISAQKVKQNSEIEQNSEVAQNLAKILIGNLYNNPSFRDAAFPLRIATPLFAKYEKGKYYGSHIDDPVMGGDSQKFRCDIAMTIFLSDPKNYEGGELCIQTQFGEQQCKFRAGDLVLYPASSLHKVNEVTSGTRIVGVSWVQSMIRNPAQREILYDLSQARDQLNDKSESSVTKTLVEHSFNNLVRMWSEI</sequence>
<dbReference type="GO" id="GO:0005506">
    <property type="term" value="F:iron ion binding"/>
    <property type="evidence" value="ECO:0007669"/>
    <property type="project" value="InterPro"/>
</dbReference>
<gene>
    <name evidence="7" type="ORF">MNBD_GAMMA12-3126</name>
</gene>
<dbReference type="EMBL" id="UOFL01000258">
    <property type="protein sequence ID" value="VAW83037.1"/>
    <property type="molecule type" value="Genomic_DNA"/>
</dbReference>
<dbReference type="InterPro" id="IPR005123">
    <property type="entry name" value="Oxoglu/Fe-dep_dioxygenase_dom"/>
</dbReference>
<evidence type="ECO:0000256" key="3">
    <source>
        <dbReference type="ARBA" id="ARBA00022964"/>
    </source>
</evidence>
<evidence type="ECO:0000256" key="4">
    <source>
        <dbReference type="ARBA" id="ARBA00023002"/>
    </source>
</evidence>
<keyword evidence="4" id="KW-0560">Oxidoreductase</keyword>
<dbReference type="InterPro" id="IPR044862">
    <property type="entry name" value="Pro_4_hyd_alph_FE2OG_OXY"/>
</dbReference>
<dbReference type="HAMAP" id="MF_00657">
    <property type="entry name" value="Hydroxyl_YbiX"/>
    <property type="match status" value="1"/>
</dbReference>
<reference evidence="7" key="1">
    <citation type="submission" date="2018-06" db="EMBL/GenBank/DDBJ databases">
        <authorList>
            <person name="Zhirakovskaya E."/>
        </authorList>
    </citation>
    <scope>NUCLEOTIDE SEQUENCE</scope>
</reference>
<keyword evidence="3" id="KW-0223">Dioxygenase</keyword>
<dbReference type="GO" id="GO:0006879">
    <property type="term" value="P:intracellular iron ion homeostasis"/>
    <property type="evidence" value="ECO:0007669"/>
    <property type="project" value="TreeGrafter"/>
</dbReference>
<dbReference type="NCBIfam" id="NF003974">
    <property type="entry name" value="PRK05467.1-3"/>
    <property type="match status" value="1"/>
</dbReference>
<dbReference type="PROSITE" id="PS51471">
    <property type="entry name" value="FE2OG_OXY"/>
    <property type="match status" value="1"/>
</dbReference>
<dbReference type="Gene3D" id="4.10.860.20">
    <property type="entry name" value="Rabenosyn, Rab binding domain"/>
    <property type="match status" value="1"/>
</dbReference>
<dbReference type="AlphaFoldDB" id="A0A3B0Z6C6"/>
<dbReference type="PANTHER" id="PTHR41536:SF1">
    <property type="entry name" value="PKHD-TYPE HYDROXYLASE YBIX"/>
    <property type="match status" value="1"/>
</dbReference>
<evidence type="ECO:0000256" key="1">
    <source>
        <dbReference type="ARBA" id="ARBA00001961"/>
    </source>
</evidence>
<name>A0A3B0Z6C6_9ZZZZ</name>
<dbReference type="NCBIfam" id="NF003975">
    <property type="entry name" value="PRK05467.1-4"/>
    <property type="match status" value="1"/>
</dbReference>
<organism evidence="7">
    <name type="scientific">hydrothermal vent metagenome</name>
    <dbReference type="NCBI Taxonomy" id="652676"/>
    <lineage>
        <taxon>unclassified sequences</taxon>
        <taxon>metagenomes</taxon>
        <taxon>ecological metagenomes</taxon>
    </lineage>
</organism>
<feature type="domain" description="Fe2OG dioxygenase" evidence="6">
    <location>
        <begin position="78"/>
        <end position="176"/>
    </location>
</feature>
<dbReference type="Pfam" id="PF13640">
    <property type="entry name" value="2OG-FeII_Oxy_3"/>
    <property type="match status" value="1"/>
</dbReference>
<evidence type="ECO:0000256" key="5">
    <source>
        <dbReference type="ARBA" id="ARBA00023004"/>
    </source>
</evidence>
<evidence type="ECO:0000259" key="6">
    <source>
        <dbReference type="PROSITE" id="PS51471"/>
    </source>
</evidence>
<comment type="cofactor">
    <cofactor evidence="1">
        <name>L-ascorbate</name>
        <dbReference type="ChEBI" id="CHEBI:38290"/>
    </cofactor>
</comment>
<evidence type="ECO:0000313" key="7">
    <source>
        <dbReference type="EMBL" id="VAW83037.1"/>
    </source>
</evidence>
<accession>A0A3B0Z6C6</accession>
<evidence type="ECO:0000256" key="2">
    <source>
        <dbReference type="ARBA" id="ARBA00022723"/>
    </source>
</evidence>
<dbReference type="SMART" id="SM00702">
    <property type="entry name" value="P4Hc"/>
    <property type="match status" value="1"/>
</dbReference>
<dbReference type="GO" id="GO:0031418">
    <property type="term" value="F:L-ascorbic acid binding"/>
    <property type="evidence" value="ECO:0007669"/>
    <property type="project" value="InterPro"/>
</dbReference>
<keyword evidence="5" id="KW-0408">Iron</keyword>
<dbReference type="InterPro" id="IPR006620">
    <property type="entry name" value="Pro_4_hyd_alph"/>
</dbReference>
<dbReference type="GO" id="GO:0016706">
    <property type="term" value="F:2-oxoglutarate-dependent dioxygenase activity"/>
    <property type="evidence" value="ECO:0007669"/>
    <property type="project" value="InterPro"/>
</dbReference>
<dbReference type="PANTHER" id="PTHR41536">
    <property type="entry name" value="PKHD-TYPE HYDROXYLASE YBIX"/>
    <property type="match status" value="1"/>
</dbReference>
<protein>
    <submittedName>
        <fullName evidence="7">PKHD-type hydroxylase YbiX</fullName>
    </submittedName>
</protein>
<keyword evidence="2" id="KW-0479">Metal-binding</keyword>
<proteinExistence type="inferred from homology"/>
<dbReference type="GO" id="GO:0006974">
    <property type="term" value="P:DNA damage response"/>
    <property type="evidence" value="ECO:0007669"/>
    <property type="project" value="TreeGrafter"/>
</dbReference>